<dbReference type="InterPro" id="IPR005814">
    <property type="entry name" value="Aminotrans_3"/>
</dbReference>
<comment type="similarity">
    <text evidence="3">Belongs to the class-III pyridoxal-phosphate-dependent aminotransferase family.</text>
</comment>
<dbReference type="PANTHER" id="PTHR43713">
    <property type="entry name" value="GLUTAMATE-1-SEMIALDEHYDE 2,1-AMINOMUTASE"/>
    <property type="match status" value="1"/>
</dbReference>
<dbReference type="InterPro" id="IPR015424">
    <property type="entry name" value="PyrdxlP-dep_Trfase"/>
</dbReference>
<evidence type="ECO:0000256" key="3">
    <source>
        <dbReference type="RuleBase" id="RU003560"/>
    </source>
</evidence>
<keyword evidence="2 3" id="KW-0663">Pyridoxal phosphate</keyword>
<comment type="cofactor">
    <cofactor evidence="1">
        <name>pyridoxal 5'-phosphate</name>
        <dbReference type="ChEBI" id="CHEBI:597326"/>
    </cofactor>
</comment>
<evidence type="ECO:0000256" key="2">
    <source>
        <dbReference type="ARBA" id="ARBA00022898"/>
    </source>
</evidence>
<evidence type="ECO:0000313" key="4">
    <source>
        <dbReference type="EMBL" id="MFD1778709.1"/>
    </source>
</evidence>
<organism evidence="4 5">
    <name type="scientific">Fredinandcohnia salidurans</name>
    <dbReference type="NCBI Taxonomy" id="2595041"/>
    <lineage>
        <taxon>Bacteria</taxon>
        <taxon>Bacillati</taxon>
        <taxon>Bacillota</taxon>
        <taxon>Bacilli</taxon>
        <taxon>Bacillales</taxon>
        <taxon>Bacillaceae</taxon>
        <taxon>Fredinandcohnia</taxon>
    </lineage>
</organism>
<dbReference type="Gene3D" id="3.40.640.10">
    <property type="entry name" value="Type I PLP-dependent aspartate aminotransferase-like (Major domain)"/>
    <property type="match status" value="1"/>
</dbReference>
<evidence type="ECO:0000313" key="5">
    <source>
        <dbReference type="Proteomes" id="UP001597227"/>
    </source>
</evidence>
<dbReference type="GO" id="GO:0008483">
    <property type="term" value="F:transaminase activity"/>
    <property type="evidence" value="ECO:0007669"/>
    <property type="project" value="UniProtKB-KW"/>
</dbReference>
<gene>
    <name evidence="4" type="ORF">ACFSFW_08520</name>
</gene>
<dbReference type="EMBL" id="JBHUEK010000010">
    <property type="protein sequence ID" value="MFD1778709.1"/>
    <property type="molecule type" value="Genomic_DNA"/>
</dbReference>
<keyword evidence="5" id="KW-1185">Reference proteome</keyword>
<proteinExistence type="inferred from homology"/>
<dbReference type="SUPFAM" id="SSF53383">
    <property type="entry name" value="PLP-dependent transferases"/>
    <property type="match status" value="1"/>
</dbReference>
<dbReference type="RefSeq" id="WP_388037178.1">
    <property type="nucleotide sequence ID" value="NZ_JBHUEK010000010.1"/>
</dbReference>
<keyword evidence="4" id="KW-0808">Transferase</keyword>
<dbReference type="InterPro" id="IPR015421">
    <property type="entry name" value="PyrdxlP-dep_Trfase_major"/>
</dbReference>
<dbReference type="CDD" id="cd00610">
    <property type="entry name" value="OAT_like"/>
    <property type="match status" value="1"/>
</dbReference>
<sequence>MTLFQSNQGHISEKMMGSENLFKYAKSVIPGGVSANIKYFAPHPIFMDKGNGSRLIDVDGHEYIDYLLCYGALLLGHGHPEVTAAVYNQLATAGTAVFGAPHVLEVEMANKLIEHFPGIEMVRYTNSGLEATLLAIRLAQAYTGKTNIAKFEGHYHGGYNEVLVSVNPTIDEAGNEKKPNSVPESKGISTHNAENTIILPFNNLNATEQILRQYKDKIAAVIIEPVQGGFIPAEESFMDGLRKLTRELGILLIFDEVKTGFRLTLGGAQSIYGIKPDLTALGKVLGGGFPVGAVGGLQEIMELMAPSKGGDILSAGGKAIKKDHVLFHSGTYNGHPIVLAAGLATIKVLEKDNVYPGLIQKTENLRSSLEKLYQSYGMEMQTVGMGSIFNIVHTNQSIKNYRDLLKADMKLRENIDYELLKLGIYTKPLNRYSMSIVHTDEDIKETVRKHEMAIKIVKGIDS</sequence>
<protein>
    <submittedName>
        <fullName evidence="4">Aspartate aminotransferase family protein</fullName>
    </submittedName>
</protein>
<evidence type="ECO:0000256" key="1">
    <source>
        <dbReference type="ARBA" id="ARBA00001933"/>
    </source>
</evidence>
<accession>A0ABW4ML28</accession>
<keyword evidence="4" id="KW-0032">Aminotransferase</keyword>
<comment type="caution">
    <text evidence="4">The sequence shown here is derived from an EMBL/GenBank/DDBJ whole genome shotgun (WGS) entry which is preliminary data.</text>
</comment>
<name>A0ABW4ML28_9BACI</name>
<reference evidence="5" key="1">
    <citation type="journal article" date="2019" name="Int. J. Syst. Evol. Microbiol.">
        <title>The Global Catalogue of Microorganisms (GCM) 10K type strain sequencing project: providing services to taxonomists for standard genome sequencing and annotation.</title>
        <authorList>
            <consortium name="The Broad Institute Genomics Platform"/>
            <consortium name="The Broad Institute Genome Sequencing Center for Infectious Disease"/>
            <person name="Wu L."/>
            <person name="Ma J."/>
        </authorList>
    </citation>
    <scope>NUCLEOTIDE SEQUENCE [LARGE SCALE GENOMIC DNA]</scope>
    <source>
        <strain evidence="5">CCUG 15531</strain>
    </source>
</reference>
<dbReference type="InterPro" id="IPR015422">
    <property type="entry name" value="PyrdxlP-dep_Trfase_small"/>
</dbReference>
<dbReference type="Gene3D" id="3.90.1150.10">
    <property type="entry name" value="Aspartate Aminotransferase, domain 1"/>
    <property type="match status" value="1"/>
</dbReference>
<dbReference type="PANTHER" id="PTHR43713:SF3">
    <property type="entry name" value="GLUTAMATE-1-SEMIALDEHYDE 2,1-AMINOMUTASE 1, CHLOROPLASTIC-RELATED"/>
    <property type="match status" value="1"/>
</dbReference>
<dbReference type="Pfam" id="PF00202">
    <property type="entry name" value="Aminotran_3"/>
    <property type="match status" value="1"/>
</dbReference>
<dbReference type="Proteomes" id="UP001597227">
    <property type="component" value="Unassembled WGS sequence"/>
</dbReference>
<dbReference type="NCBIfam" id="NF000818">
    <property type="entry name" value="PRK00062.1"/>
    <property type="match status" value="1"/>
</dbReference>